<dbReference type="AlphaFoldDB" id="A0A7R9H3R6"/>
<reference evidence="1" key="1">
    <citation type="submission" date="2020-11" db="EMBL/GenBank/DDBJ databases">
        <authorList>
            <person name="Tran Van P."/>
        </authorList>
    </citation>
    <scope>NUCLEOTIDE SEQUENCE</scope>
</reference>
<dbReference type="EMBL" id="OC319954">
    <property type="protein sequence ID" value="CAD7406814.1"/>
    <property type="molecule type" value="Genomic_DNA"/>
</dbReference>
<gene>
    <name evidence="1" type="ORF">TCEB3V08_LOCUS8706</name>
</gene>
<organism evidence="1">
    <name type="scientific">Timema cristinae</name>
    <name type="common">Walking stick</name>
    <dbReference type="NCBI Taxonomy" id="61476"/>
    <lineage>
        <taxon>Eukaryota</taxon>
        <taxon>Metazoa</taxon>
        <taxon>Ecdysozoa</taxon>
        <taxon>Arthropoda</taxon>
        <taxon>Hexapoda</taxon>
        <taxon>Insecta</taxon>
        <taxon>Pterygota</taxon>
        <taxon>Neoptera</taxon>
        <taxon>Polyneoptera</taxon>
        <taxon>Phasmatodea</taxon>
        <taxon>Timematodea</taxon>
        <taxon>Timematoidea</taxon>
        <taxon>Timematidae</taxon>
        <taxon>Timema</taxon>
    </lineage>
</organism>
<evidence type="ECO:0000313" key="1">
    <source>
        <dbReference type="EMBL" id="CAD7406814.1"/>
    </source>
</evidence>
<sequence length="172" mass="19281">MRQERDTTVEALLAENKTVASAAFRSLRQGYIPPPIKPKRNEIGARTNVCMLWRARRLLPAGRQTIRTLRTFKILSFLLTSSPKQTLTCPPVEGVKYLLAPGRALFGTFHCFTFLLGLISTALRSEDSTNNSTDAAQELPDKEAMRAWSQGEGCIFDSIQLRMDQPDPLQDI</sequence>
<name>A0A7R9H3R6_TIMCR</name>
<accession>A0A7R9H3R6</accession>
<protein>
    <submittedName>
        <fullName evidence="1">Uncharacterized protein</fullName>
    </submittedName>
</protein>
<proteinExistence type="predicted"/>